<feature type="region of interest" description="Disordered" evidence="1">
    <location>
        <begin position="54"/>
        <end position="88"/>
    </location>
</feature>
<dbReference type="KEGG" id="wcp:H9Q76_07280"/>
<keyword evidence="3" id="KW-1185">Reference proteome</keyword>
<proteinExistence type="predicted"/>
<dbReference type="EMBL" id="CP060632">
    <property type="protein sequence ID" value="QNL98564.1"/>
    <property type="molecule type" value="Genomic_DNA"/>
</dbReference>
<evidence type="ECO:0000313" key="3">
    <source>
        <dbReference type="Proteomes" id="UP000515819"/>
    </source>
</evidence>
<evidence type="ECO:0000256" key="1">
    <source>
        <dbReference type="SAM" id="MobiDB-lite"/>
    </source>
</evidence>
<protein>
    <submittedName>
        <fullName evidence="2">Uncharacterized protein</fullName>
    </submittedName>
</protein>
<name>A0A7G9FJ33_9FIRM</name>
<gene>
    <name evidence="2" type="ORF">H9Q76_07280</name>
</gene>
<sequence>MISPLVATQASTPIASIQQNADAQSILHSQNALHETQEQEREVRETVVQKEEAAYYEQSPDAKEEGKNKYQNLYSGKKKKTKTEDTETHTGINRVNIDLKI</sequence>
<organism evidence="2 3">
    <name type="scientific">Wujia chipingensis</name>
    <dbReference type="NCBI Taxonomy" id="2763670"/>
    <lineage>
        <taxon>Bacteria</taxon>
        <taxon>Bacillati</taxon>
        <taxon>Bacillota</taxon>
        <taxon>Clostridia</taxon>
        <taxon>Lachnospirales</taxon>
        <taxon>Lachnospiraceae</taxon>
        <taxon>Wujia</taxon>
    </lineage>
</organism>
<evidence type="ECO:0000313" key="2">
    <source>
        <dbReference type="EMBL" id="QNL98564.1"/>
    </source>
</evidence>
<dbReference type="Proteomes" id="UP000515819">
    <property type="component" value="Chromosome"/>
</dbReference>
<dbReference type="AlphaFoldDB" id="A0A7G9FJ33"/>
<reference evidence="2 3" key="1">
    <citation type="submission" date="2020-08" db="EMBL/GenBank/DDBJ databases">
        <authorList>
            <person name="Liu C."/>
            <person name="Sun Q."/>
        </authorList>
    </citation>
    <scope>NUCLEOTIDE SEQUENCE [LARGE SCALE GENOMIC DNA]</scope>
    <source>
        <strain evidence="2 3">NSJ-4</strain>
    </source>
</reference>
<dbReference type="RefSeq" id="WP_021985394.1">
    <property type="nucleotide sequence ID" value="NZ_CP060632.1"/>
</dbReference>
<accession>A0A7G9FJ33</accession>